<protein>
    <submittedName>
        <fullName evidence="1">Uncharacterized protein</fullName>
    </submittedName>
</protein>
<reference evidence="1" key="1">
    <citation type="submission" date="2024-05" db="EMBL/GenBank/DDBJ databases">
        <authorList>
            <person name="Yang L."/>
            <person name="Pan L."/>
        </authorList>
    </citation>
    <scope>NUCLEOTIDE SEQUENCE</scope>
    <source>
        <strain evidence="1">FCG-7</strain>
    </source>
</reference>
<gene>
    <name evidence="1" type="ORF">ABHF33_07330</name>
</gene>
<dbReference type="RefSeq" id="WP_348946340.1">
    <property type="nucleotide sequence ID" value="NZ_CP157355.1"/>
</dbReference>
<dbReference type="KEGG" id="cmav:ABHF33_07330"/>
<sequence length="114" mass="12898">MSLPVPPKYWSQRRQLFFKPANGYGSKATYRGDKLTKRVWDDILNADYVAQTLAPPSERVVAVDGIQTCDLKLDVRAYVYRGEVQLFAARLYQGQTTNFRTQGGGFAPVYITNT</sequence>
<name>A0AAU7FEJ7_9NEIS</name>
<proteinExistence type="predicted"/>
<dbReference type="AlphaFoldDB" id="A0AAU7FEJ7"/>
<dbReference type="EMBL" id="CP157355">
    <property type="protein sequence ID" value="XBM02068.1"/>
    <property type="molecule type" value="Genomic_DNA"/>
</dbReference>
<organism evidence="1">
    <name type="scientific">Chitinibacter mangrovi</name>
    <dbReference type="NCBI Taxonomy" id="3153927"/>
    <lineage>
        <taxon>Bacteria</taxon>
        <taxon>Pseudomonadati</taxon>
        <taxon>Pseudomonadota</taxon>
        <taxon>Betaproteobacteria</taxon>
        <taxon>Neisseriales</taxon>
        <taxon>Chitinibacteraceae</taxon>
        <taxon>Chitinibacter</taxon>
    </lineage>
</organism>
<accession>A0AAU7FEJ7</accession>
<evidence type="ECO:0000313" key="1">
    <source>
        <dbReference type="EMBL" id="XBM02068.1"/>
    </source>
</evidence>